<feature type="compositionally biased region" description="Basic and acidic residues" evidence="1">
    <location>
        <begin position="165"/>
        <end position="194"/>
    </location>
</feature>
<feature type="region of interest" description="Disordered" evidence="1">
    <location>
        <begin position="117"/>
        <end position="288"/>
    </location>
</feature>
<dbReference type="AlphaFoldDB" id="A0A410MJF4"/>
<sequence length="561" mass="64878">MKTIYLLISDNEFLQLLIDDLKKYNPQANILHISETKFEEYIKQPFDKFILSNQGLIDRVTELNAGEIKGEIWCVQEGRTTHLAEGEEKISWFPSNMKLRNYVRLGKLALKINRPASNKVSSIQEKDRKTEPEEAKAEPKKQGEQKTKDKENSKKAIVQNTSNGDENRTFHKEEKEVLKPKSMEAEKENKKEQNNNKIESSGPPKSNPSVPSNTQTPSPETTENGPSNKDTSTTEEKTENSHVVRDEPTKEEPLPDSKKEASKHEEIVKDNVSPGIHHEEKVLSAEESRELRKGILNKRSKRGQKIAVWSPYASRMGVSTFIFNFAIFLEKAKVDTNVIEGLRPNEFFKTMLKRYEDMPENWVSFIRYIRNKNSKVESLIWNYQGVTWLPLDDGDWELNWSVSEIDEYIRIGDGFDLSLIDLPAGEMESYTLDTLSIADELWVVLDGSYQQMTAWKQYIQEIAKQQNIKVKLLFFRDFPFVKSDQIAEEIGFPILAKIPDLTEPVYKNYYQKKPLIFYKDASNILEPHFHEIAQTVLGEQYQEAVPSNPLFHLLKRIKSRL</sequence>
<feature type="compositionally biased region" description="Basic and acidic residues" evidence="1">
    <location>
        <begin position="232"/>
        <end position="269"/>
    </location>
</feature>
<dbReference type="SUPFAM" id="SSF52540">
    <property type="entry name" value="P-loop containing nucleoside triphosphate hydrolases"/>
    <property type="match status" value="1"/>
</dbReference>
<organism evidence="2 3">
    <name type="scientific">Halobacillus litoralis</name>
    <dbReference type="NCBI Taxonomy" id="45668"/>
    <lineage>
        <taxon>Bacteria</taxon>
        <taxon>Bacillati</taxon>
        <taxon>Bacillota</taxon>
        <taxon>Bacilli</taxon>
        <taxon>Bacillales</taxon>
        <taxon>Bacillaceae</taxon>
        <taxon>Halobacillus</taxon>
    </lineage>
</organism>
<dbReference type="KEGG" id="hli:HLI_21255"/>
<dbReference type="Proteomes" id="UP000287756">
    <property type="component" value="Plasmid pLDW-31"/>
</dbReference>
<feature type="compositionally biased region" description="Basic and acidic residues" evidence="1">
    <location>
        <begin position="124"/>
        <end position="154"/>
    </location>
</feature>
<dbReference type="InterPro" id="IPR027417">
    <property type="entry name" value="P-loop_NTPase"/>
</dbReference>
<protein>
    <submittedName>
        <fullName evidence="2">Uncharacterized protein</fullName>
    </submittedName>
</protein>
<evidence type="ECO:0000313" key="3">
    <source>
        <dbReference type="Proteomes" id="UP000287756"/>
    </source>
</evidence>
<reference evidence="2 3" key="1">
    <citation type="submission" date="2018-01" db="EMBL/GenBank/DDBJ databases">
        <title>The whole genome sequencing and assembly of Halobacillus litoralis ERB031 strain.</title>
        <authorList>
            <person name="Lee S.-J."/>
            <person name="Park M.-K."/>
            <person name="Kim J.-Y."/>
            <person name="Lee Y.-J."/>
            <person name="Yi H."/>
            <person name="Bahn Y.-S."/>
            <person name="Kim J.F."/>
            <person name="Lee D.-W."/>
        </authorList>
    </citation>
    <scope>NUCLEOTIDE SEQUENCE [LARGE SCALE GENOMIC DNA]</scope>
    <source>
        <strain evidence="2 3">ERB 031</strain>
        <plasmid evidence="3">pldw-31</plasmid>
    </source>
</reference>
<accession>A0A410MJF4</accession>
<keyword evidence="2" id="KW-0614">Plasmid</keyword>
<feature type="compositionally biased region" description="Polar residues" evidence="1">
    <location>
        <begin position="203"/>
        <end position="231"/>
    </location>
</feature>
<evidence type="ECO:0000313" key="2">
    <source>
        <dbReference type="EMBL" id="QAS54785.1"/>
    </source>
</evidence>
<name>A0A410MJF4_9BACI</name>
<geneLocation type="plasmid" evidence="3">
    <name>pldw-31</name>
</geneLocation>
<gene>
    <name evidence="2" type="ORF">HLI_21255</name>
</gene>
<proteinExistence type="predicted"/>
<dbReference type="OrthoDB" id="2885376at2"/>
<dbReference type="RefSeq" id="WP_128527014.1">
    <property type="nucleotide sequence ID" value="NZ_CP026119.1"/>
</dbReference>
<feature type="compositionally biased region" description="Basic and acidic residues" evidence="1">
    <location>
        <begin position="276"/>
        <end position="288"/>
    </location>
</feature>
<evidence type="ECO:0000256" key="1">
    <source>
        <dbReference type="SAM" id="MobiDB-lite"/>
    </source>
</evidence>
<dbReference type="EMBL" id="CP026119">
    <property type="protein sequence ID" value="QAS54785.1"/>
    <property type="molecule type" value="Genomic_DNA"/>
</dbReference>
<dbReference type="Gene3D" id="3.40.50.300">
    <property type="entry name" value="P-loop containing nucleotide triphosphate hydrolases"/>
    <property type="match status" value="1"/>
</dbReference>